<evidence type="ECO:0000313" key="2">
    <source>
        <dbReference type="EMBL" id="SFR97369.1"/>
    </source>
</evidence>
<gene>
    <name evidence="2" type="ORF">SAMN05421771_0123</name>
</gene>
<reference evidence="2 3" key="1">
    <citation type="submission" date="2016-10" db="EMBL/GenBank/DDBJ databases">
        <authorList>
            <person name="de Groot N.N."/>
        </authorList>
    </citation>
    <scope>NUCLEOTIDE SEQUENCE [LARGE SCALE GENOMIC DNA]</scope>
    <source>
        <strain evidence="2 3">DSM 21001</strain>
    </source>
</reference>
<dbReference type="OrthoDB" id="123386at2"/>
<dbReference type="Proteomes" id="UP000199024">
    <property type="component" value="Unassembled WGS sequence"/>
</dbReference>
<organism evidence="2 3">
    <name type="scientific">Granulicella pectinivorans</name>
    <dbReference type="NCBI Taxonomy" id="474950"/>
    <lineage>
        <taxon>Bacteria</taxon>
        <taxon>Pseudomonadati</taxon>
        <taxon>Acidobacteriota</taxon>
        <taxon>Terriglobia</taxon>
        <taxon>Terriglobales</taxon>
        <taxon>Acidobacteriaceae</taxon>
        <taxon>Granulicella</taxon>
    </lineage>
</organism>
<sequence>MRAQTIVRFGLAALTIATAALGCTRQDTLRVVVPTGFTGHVTVPCIGVMDGNRTIAVPASGRAQDVTCPKDETHVVIMRDGVIVPTAGSITWAKTGDGIPVGLEFDVK</sequence>
<evidence type="ECO:0000313" key="3">
    <source>
        <dbReference type="Proteomes" id="UP000199024"/>
    </source>
</evidence>
<feature type="chain" id="PRO_5011470809" description="Lipoprotein" evidence="1">
    <location>
        <begin position="20"/>
        <end position="108"/>
    </location>
</feature>
<keyword evidence="3" id="KW-1185">Reference proteome</keyword>
<dbReference type="AlphaFoldDB" id="A0A1I6L1M2"/>
<proteinExistence type="predicted"/>
<dbReference type="PROSITE" id="PS51257">
    <property type="entry name" value="PROKAR_LIPOPROTEIN"/>
    <property type="match status" value="1"/>
</dbReference>
<name>A0A1I6L1M2_9BACT</name>
<dbReference type="RefSeq" id="WP_089835658.1">
    <property type="nucleotide sequence ID" value="NZ_FOZL01000001.1"/>
</dbReference>
<keyword evidence="1" id="KW-0732">Signal</keyword>
<accession>A0A1I6L1M2</accession>
<evidence type="ECO:0008006" key="4">
    <source>
        <dbReference type="Google" id="ProtNLM"/>
    </source>
</evidence>
<dbReference type="STRING" id="474950.SAMN05421771_0123"/>
<feature type="signal peptide" evidence="1">
    <location>
        <begin position="1"/>
        <end position="19"/>
    </location>
</feature>
<evidence type="ECO:0000256" key="1">
    <source>
        <dbReference type="SAM" id="SignalP"/>
    </source>
</evidence>
<dbReference type="EMBL" id="FOZL01000001">
    <property type="protein sequence ID" value="SFR97369.1"/>
    <property type="molecule type" value="Genomic_DNA"/>
</dbReference>
<protein>
    <recommendedName>
        <fullName evidence="4">Lipoprotein</fullName>
    </recommendedName>
</protein>